<protein>
    <submittedName>
        <fullName evidence="1">DUF3842 family protein</fullName>
    </submittedName>
</protein>
<name>A0A7T8BCN0_9SPIR</name>
<accession>A0A7T8BCN0</accession>
<dbReference type="InterPro" id="IPR024208">
    <property type="entry name" value="DUF3842"/>
</dbReference>
<sequence length="146" mass="15420">MNRTVIVIDGMGGGVGAQLIARLKELSLPDLELIALGTNSSATERMVKAGAARGATGENAIKTSARLGDFILGPIGIVLPNSLMGEITPVMADAVLSAPGERILLPLQQDHFHIVGAEPLPLGRMLERTVELLRERLRDAGEHQAV</sequence>
<keyword evidence="2" id="KW-1185">Reference proteome</keyword>
<dbReference type="EMBL" id="CP067089">
    <property type="protein sequence ID" value="QQO10443.1"/>
    <property type="molecule type" value="Genomic_DNA"/>
</dbReference>
<evidence type="ECO:0000313" key="1">
    <source>
        <dbReference type="EMBL" id="QQO10443.1"/>
    </source>
</evidence>
<evidence type="ECO:0000313" key="2">
    <source>
        <dbReference type="Proteomes" id="UP000595917"/>
    </source>
</evidence>
<dbReference type="RefSeq" id="WP_215627747.1">
    <property type="nucleotide sequence ID" value="NZ_CP067089.2"/>
</dbReference>
<reference evidence="1" key="1">
    <citation type="submission" date="2021-01" db="EMBL/GenBank/DDBJ databases">
        <title>Description of Breznakiella homolactica.</title>
        <authorList>
            <person name="Song Y."/>
            <person name="Brune A."/>
        </authorList>
    </citation>
    <scope>NUCLEOTIDE SEQUENCE</scope>
    <source>
        <strain evidence="1">RmG30</strain>
    </source>
</reference>
<dbReference type="KEGG" id="bhc:JFL75_05875"/>
<dbReference type="AlphaFoldDB" id="A0A7T8BCN0"/>
<proteinExistence type="predicted"/>
<gene>
    <name evidence="1" type="ORF">JFL75_05875</name>
</gene>
<dbReference type="Pfam" id="PF12953">
    <property type="entry name" value="DUF3842"/>
    <property type="match status" value="1"/>
</dbReference>
<dbReference type="Proteomes" id="UP000595917">
    <property type="component" value="Chromosome"/>
</dbReference>
<organism evidence="1 2">
    <name type="scientific">Breznakiella homolactica</name>
    <dbReference type="NCBI Taxonomy" id="2798577"/>
    <lineage>
        <taxon>Bacteria</taxon>
        <taxon>Pseudomonadati</taxon>
        <taxon>Spirochaetota</taxon>
        <taxon>Spirochaetia</taxon>
        <taxon>Spirochaetales</taxon>
        <taxon>Breznakiellaceae</taxon>
        <taxon>Breznakiella</taxon>
    </lineage>
</organism>